<reference evidence="1 2" key="1">
    <citation type="submission" date="2023-01" db="EMBL/GenBank/DDBJ databases">
        <title>Analysis of 21 Apiospora genomes using comparative genomics revels a genus with tremendous synthesis potential of carbohydrate active enzymes and secondary metabolites.</title>
        <authorList>
            <person name="Sorensen T."/>
        </authorList>
    </citation>
    <scope>NUCLEOTIDE SEQUENCE [LARGE SCALE GENOMIC DNA]</scope>
    <source>
        <strain evidence="1 2">CBS 20057</strain>
    </source>
</reference>
<name>A0ABR1R531_9PEZI</name>
<keyword evidence="2" id="KW-1185">Reference proteome</keyword>
<organism evidence="1 2">
    <name type="scientific">Apiospora marii</name>
    <dbReference type="NCBI Taxonomy" id="335849"/>
    <lineage>
        <taxon>Eukaryota</taxon>
        <taxon>Fungi</taxon>
        <taxon>Dikarya</taxon>
        <taxon>Ascomycota</taxon>
        <taxon>Pezizomycotina</taxon>
        <taxon>Sordariomycetes</taxon>
        <taxon>Xylariomycetidae</taxon>
        <taxon>Amphisphaeriales</taxon>
        <taxon>Apiosporaceae</taxon>
        <taxon>Apiospora</taxon>
    </lineage>
</organism>
<accession>A0ABR1R531</accession>
<sequence length="171" mass="18918">MASPREIRQTRETRSRLIAQDGATRKLTIKSGGTKRVGAFRASIHKSPNGAAGMEGASICNYQHKMLEDFELHTRQKNPKDCQYHKIHEAGTNPVPSLHPDRGQPPRPDPALSCWPLAIISCVQSWPQASMDNPIGISSSLISEPRKDFLSLAKAQLGFMNMFAITMYGTM</sequence>
<evidence type="ECO:0000313" key="1">
    <source>
        <dbReference type="EMBL" id="KAK8000847.1"/>
    </source>
</evidence>
<proteinExistence type="predicted"/>
<dbReference type="EMBL" id="JAQQWI010000018">
    <property type="protein sequence ID" value="KAK8000847.1"/>
    <property type="molecule type" value="Genomic_DNA"/>
</dbReference>
<gene>
    <name evidence="1" type="ORF">PG991_013069</name>
</gene>
<comment type="caution">
    <text evidence="1">The sequence shown here is derived from an EMBL/GenBank/DDBJ whole genome shotgun (WGS) entry which is preliminary data.</text>
</comment>
<dbReference type="Proteomes" id="UP001396898">
    <property type="component" value="Unassembled WGS sequence"/>
</dbReference>
<protein>
    <submittedName>
        <fullName evidence="1">Uncharacterized protein</fullName>
    </submittedName>
</protein>
<evidence type="ECO:0000313" key="2">
    <source>
        <dbReference type="Proteomes" id="UP001396898"/>
    </source>
</evidence>